<feature type="transmembrane region" description="Helical" evidence="1">
    <location>
        <begin position="218"/>
        <end position="238"/>
    </location>
</feature>
<proteinExistence type="predicted"/>
<sequence length="315" mass="34601">MLSESENVVAGGLKSDLLTWWPLRLLGGLFAIAGLSSLLYGIGFLVLRSHYTFWGIWNGLPQESGLLVEEGGRFLFHSLFWLFDLVNPLAEGNSAVYSIVLLLCVTLIWAPDRWLSRGLSKITFKRENGPRNALIGVQLVAGLAGILIGTFVLEAMAILLSANDLLHPGACIPGFLKPILLAPNTAYQKIGHRLLLFVALLVVTIRTGRLHAAFYLKIGNVIMGILLLLSIGMLPAVYGRLVHPRNYPLVTVSGVDTGNTYLLIQATKSSWIIWNRDKMRTEVISRSGQQQVRIGVKQSLVRDETMAAKKGACEE</sequence>
<dbReference type="RefSeq" id="WP_155313760.1">
    <property type="nucleotide sequence ID" value="NZ_AP021879.1"/>
</dbReference>
<feature type="transmembrane region" description="Helical" evidence="1">
    <location>
        <begin position="133"/>
        <end position="159"/>
    </location>
</feature>
<evidence type="ECO:0000256" key="1">
    <source>
        <dbReference type="SAM" id="Phobius"/>
    </source>
</evidence>
<organism evidence="2 3">
    <name type="scientific">Desulfosarcina ovata subsp. ovata</name>
    <dbReference type="NCBI Taxonomy" id="2752305"/>
    <lineage>
        <taxon>Bacteria</taxon>
        <taxon>Pseudomonadati</taxon>
        <taxon>Thermodesulfobacteriota</taxon>
        <taxon>Desulfobacteria</taxon>
        <taxon>Desulfobacterales</taxon>
        <taxon>Desulfosarcinaceae</taxon>
        <taxon>Desulfosarcina</taxon>
    </lineage>
</organism>
<evidence type="ECO:0000313" key="3">
    <source>
        <dbReference type="Proteomes" id="UP000422108"/>
    </source>
</evidence>
<evidence type="ECO:0000313" key="2">
    <source>
        <dbReference type="EMBL" id="BBO93111.1"/>
    </source>
</evidence>
<feature type="transmembrane region" description="Helical" evidence="1">
    <location>
        <begin position="165"/>
        <end position="182"/>
    </location>
</feature>
<dbReference type="Proteomes" id="UP000422108">
    <property type="component" value="Chromosome"/>
</dbReference>
<feature type="transmembrane region" description="Helical" evidence="1">
    <location>
        <begin position="25"/>
        <end position="46"/>
    </location>
</feature>
<gene>
    <name evidence="2" type="ORF">DSCOOX_62910</name>
</gene>
<keyword evidence="3" id="KW-1185">Reference proteome</keyword>
<name>A0A5K8AK97_9BACT</name>
<dbReference type="EMBL" id="AP021879">
    <property type="protein sequence ID" value="BBO93111.1"/>
    <property type="molecule type" value="Genomic_DNA"/>
</dbReference>
<feature type="transmembrane region" description="Helical" evidence="1">
    <location>
        <begin position="194"/>
        <end position="212"/>
    </location>
</feature>
<reference evidence="2 3" key="1">
    <citation type="submission" date="2019-11" db="EMBL/GenBank/DDBJ databases">
        <title>Comparative genomics of hydrocarbon-degrading Desulfosarcina strains.</title>
        <authorList>
            <person name="Watanabe M."/>
            <person name="Kojima H."/>
            <person name="Fukui M."/>
        </authorList>
    </citation>
    <scope>NUCLEOTIDE SEQUENCE [LARGE SCALE GENOMIC DNA]</scope>
    <source>
        <strain evidence="3">oXyS1</strain>
    </source>
</reference>
<keyword evidence="1" id="KW-0812">Transmembrane</keyword>
<dbReference type="AlphaFoldDB" id="A0A5K8AK97"/>
<protein>
    <submittedName>
        <fullName evidence="2">Uncharacterized protein</fullName>
    </submittedName>
</protein>
<keyword evidence="1" id="KW-0472">Membrane</keyword>
<accession>A0A5K8AK97</accession>
<keyword evidence="1" id="KW-1133">Transmembrane helix</keyword>